<dbReference type="OrthoDB" id="3219336at2759"/>
<name>A0A0C2WBK5_AMAMK</name>
<keyword evidence="1" id="KW-0479">Metal-binding</keyword>
<dbReference type="AlphaFoldDB" id="A0A0C2WBK5"/>
<dbReference type="PROSITE" id="PS00518">
    <property type="entry name" value="ZF_RING_1"/>
    <property type="match status" value="1"/>
</dbReference>
<feature type="compositionally biased region" description="Basic residues" evidence="5">
    <location>
        <begin position="16"/>
        <end position="26"/>
    </location>
</feature>
<evidence type="ECO:0000313" key="7">
    <source>
        <dbReference type="EMBL" id="KIL53956.1"/>
    </source>
</evidence>
<dbReference type="InterPro" id="IPR017907">
    <property type="entry name" value="Znf_RING_CS"/>
</dbReference>
<evidence type="ECO:0000313" key="8">
    <source>
        <dbReference type="Proteomes" id="UP000054549"/>
    </source>
</evidence>
<dbReference type="Pfam" id="PF13923">
    <property type="entry name" value="zf-C3HC4_2"/>
    <property type="match status" value="1"/>
</dbReference>
<evidence type="ECO:0000256" key="4">
    <source>
        <dbReference type="PROSITE-ProRule" id="PRU00175"/>
    </source>
</evidence>
<dbReference type="InterPro" id="IPR001841">
    <property type="entry name" value="Znf_RING"/>
</dbReference>
<dbReference type="STRING" id="946122.A0A0C2WBK5"/>
<reference evidence="7 8" key="1">
    <citation type="submission" date="2014-04" db="EMBL/GenBank/DDBJ databases">
        <title>Evolutionary Origins and Diversification of the Mycorrhizal Mutualists.</title>
        <authorList>
            <consortium name="DOE Joint Genome Institute"/>
            <consortium name="Mycorrhizal Genomics Consortium"/>
            <person name="Kohler A."/>
            <person name="Kuo A."/>
            <person name="Nagy L.G."/>
            <person name="Floudas D."/>
            <person name="Copeland A."/>
            <person name="Barry K.W."/>
            <person name="Cichocki N."/>
            <person name="Veneault-Fourrey C."/>
            <person name="LaButti K."/>
            <person name="Lindquist E.A."/>
            <person name="Lipzen A."/>
            <person name="Lundell T."/>
            <person name="Morin E."/>
            <person name="Murat C."/>
            <person name="Riley R."/>
            <person name="Ohm R."/>
            <person name="Sun H."/>
            <person name="Tunlid A."/>
            <person name="Henrissat B."/>
            <person name="Grigoriev I.V."/>
            <person name="Hibbett D.S."/>
            <person name="Martin F."/>
        </authorList>
    </citation>
    <scope>NUCLEOTIDE SEQUENCE [LARGE SCALE GENOMIC DNA]</scope>
    <source>
        <strain evidence="7 8">Koide BX008</strain>
    </source>
</reference>
<dbReference type="SUPFAM" id="SSF57850">
    <property type="entry name" value="RING/U-box"/>
    <property type="match status" value="1"/>
</dbReference>
<gene>
    <name evidence="7" type="ORF">M378DRAFT_19351</name>
</gene>
<dbReference type="PROSITE" id="PS50089">
    <property type="entry name" value="ZF_RING_2"/>
    <property type="match status" value="1"/>
</dbReference>
<dbReference type="EMBL" id="KN819083">
    <property type="protein sequence ID" value="KIL53956.1"/>
    <property type="molecule type" value="Genomic_DNA"/>
</dbReference>
<sequence>MERTNPTPSKYSSHTSHSKQTKKKKNKEAYKPPKPLPDNEVIEITSDSEDGCTPACTTVIRNLRKEVAQLRYEKAKQKHHLEKYRKLLEGKLTVDASKVEEVLNCEICTERIRSPYVLSDCGHCFCPTCIQGWFRTTLNNFVPAFNAPRPQYSCPACRKIVTTRPVEVYTLKALVGIFASAAGDTSPQKDRNYNKALTTSWDQFFPSSH</sequence>
<dbReference type="SMART" id="SM00184">
    <property type="entry name" value="RING"/>
    <property type="match status" value="1"/>
</dbReference>
<evidence type="ECO:0000256" key="3">
    <source>
        <dbReference type="ARBA" id="ARBA00022833"/>
    </source>
</evidence>
<dbReference type="InterPro" id="IPR013083">
    <property type="entry name" value="Znf_RING/FYVE/PHD"/>
</dbReference>
<keyword evidence="2 4" id="KW-0863">Zinc-finger</keyword>
<dbReference type="InParanoid" id="A0A0C2WBK5"/>
<dbReference type="Proteomes" id="UP000054549">
    <property type="component" value="Unassembled WGS sequence"/>
</dbReference>
<feature type="domain" description="RING-type" evidence="6">
    <location>
        <begin position="105"/>
        <end position="158"/>
    </location>
</feature>
<proteinExistence type="predicted"/>
<feature type="region of interest" description="Disordered" evidence="5">
    <location>
        <begin position="1"/>
        <end position="39"/>
    </location>
</feature>
<keyword evidence="8" id="KW-1185">Reference proteome</keyword>
<evidence type="ECO:0000256" key="1">
    <source>
        <dbReference type="ARBA" id="ARBA00022723"/>
    </source>
</evidence>
<dbReference type="Gene3D" id="3.30.40.10">
    <property type="entry name" value="Zinc/RING finger domain, C3HC4 (zinc finger)"/>
    <property type="match status" value="1"/>
</dbReference>
<keyword evidence="3" id="KW-0862">Zinc</keyword>
<dbReference type="GO" id="GO:0008270">
    <property type="term" value="F:zinc ion binding"/>
    <property type="evidence" value="ECO:0007669"/>
    <property type="project" value="UniProtKB-KW"/>
</dbReference>
<accession>A0A0C2WBK5</accession>
<dbReference type="HOGENOM" id="CLU_057727_0_0_1"/>
<feature type="compositionally biased region" description="Low complexity" evidence="5">
    <location>
        <begin position="1"/>
        <end position="15"/>
    </location>
</feature>
<evidence type="ECO:0000256" key="5">
    <source>
        <dbReference type="SAM" id="MobiDB-lite"/>
    </source>
</evidence>
<evidence type="ECO:0000256" key="2">
    <source>
        <dbReference type="ARBA" id="ARBA00022771"/>
    </source>
</evidence>
<evidence type="ECO:0000259" key="6">
    <source>
        <dbReference type="PROSITE" id="PS50089"/>
    </source>
</evidence>
<organism evidence="7 8">
    <name type="scientific">Amanita muscaria (strain Koide BX008)</name>
    <dbReference type="NCBI Taxonomy" id="946122"/>
    <lineage>
        <taxon>Eukaryota</taxon>
        <taxon>Fungi</taxon>
        <taxon>Dikarya</taxon>
        <taxon>Basidiomycota</taxon>
        <taxon>Agaricomycotina</taxon>
        <taxon>Agaricomycetes</taxon>
        <taxon>Agaricomycetidae</taxon>
        <taxon>Agaricales</taxon>
        <taxon>Pluteineae</taxon>
        <taxon>Amanitaceae</taxon>
        <taxon>Amanita</taxon>
    </lineage>
</organism>
<protein>
    <recommendedName>
        <fullName evidence="6">RING-type domain-containing protein</fullName>
    </recommendedName>
</protein>